<reference evidence="3 4" key="1">
    <citation type="submission" date="2024-03" db="EMBL/GenBank/DDBJ databases">
        <title>Actinomycetospora sp. OC33-EN08, a novel actinomycete isolated from wild orchid (Aerides multiflora).</title>
        <authorList>
            <person name="Suriyachadkun C."/>
        </authorList>
    </citation>
    <scope>NUCLEOTIDE SEQUENCE [LARGE SCALE GENOMIC DNA]</scope>
    <source>
        <strain evidence="3 4">OC33-EN08</strain>
    </source>
</reference>
<accession>A0ABU8MVS9</accession>
<proteinExistence type="predicted"/>
<evidence type="ECO:0000313" key="4">
    <source>
        <dbReference type="Proteomes" id="UP001385809"/>
    </source>
</evidence>
<feature type="domain" description="Erythromycin biosynthesis protein CIII-like C-terminal" evidence="2">
    <location>
        <begin position="299"/>
        <end position="411"/>
    </location>
</feature>
<dbReference type="Proteomes" id="UP001385809">
    <property type="component" value="Unassembled WGS sequence"/>
</dbReference>
<name>A0ABU8MVS9_9PSEU</name>
<protein>
    <submittedName>
        <fullName evidence="3">Nucleotide disphospho-sugar-binding domain-containing protein</fullName>
    </submittedName>
</protein>
<evidence type="ECO:0000313" key="3">
    <source>
        <dbReference type="EMBL" id="MEJ2870712.1"/>
    </source>
</evidence>
<sequence>MARILWMTIPAQGHITPTLAVVEALVGRGHAVSYLSTPSHAATVAAAGAEPILYATSWSARGAEGGDQPTDVDASEVAAWAPLVMLTEAAAQIPAARRHLDETDDVSLLVYDTTTRVVARSLAHAHGLVGVEVFPSFASAPGFSLTEHLPDPDDDGGSAVSVDPGHPALVEFHRLAREILTDAGGPARTPEELAEQAEQRSVVFVPRRFQPGAEAFDPSFRFVGPALDRSRPGGRRGEATWAPPADGRPVVLLSWGTEEPRADAAFLRDRTRAFVDAGRYPVVSTGSVPPEALGDLGPHAEAAPSVPQPAVLAGASAFVTHAGMGSTMEGLFHRVPLVATPKTPEQAAIARRIEELGLGTTRSYAGSSPADLVDAVDAVTDDPSVAAALRRFRDDIDDAGGPGQAADDIEDLLPLSV</sequence>
<dbReference type="Pfam" id="PF06722">
    <property type="entry name" value="EryCIII-like_C"/>
    <property type="match status" value="1"/>
</dbReference>
<feature type="region of interest" description="Disordered" evidence="1">
    <location>
        <begin position="145"/>
        <end position="164"/>
    </location>
</feature>
<dbReference type="CDD" id="cd03784">
    <property type="entry name" value="GT1_Gtf-like"/>
    <property type="match status" value="1"/>
</dbReference>
<gene>
    <name evidence="3" type="ORF">WCD74_23315</name>
</gene>
<evidence type="ECO:0000259" key="2">
    <source>
        <dbReference type="Pfam" id="PF06722"/>
    </source>
</evidence>
<dbReference type="PANTHER" id="PTHR48049">
    <property type="entry name" value="GLYCOSYLTRANSFERASE"/>
    <property type="match status" value="1"/>
</dbReference>
<comment type="caution">
    <text evidence="3">The sequence shown here is derived from an EMBL/GenBank/DDBJ whole genome shotgun (WGS) entry which is preliminary data.</text>
</comment>
<evidence type="ECO:0000256" key="1">
    <source>
        <dbReference type="SAM" id="MobiDB-lite"/>
    </source>
</evidence>
<dbReference type="InterPro" id="IPR002213">
    <property type="entry name" value="UDP_glucos_trans"/>
</dbReference>
<organism evidence="3 4">
    <name type="scientific">Actinomycetospora aurantiaca</name>
    <dbReference type="NCBI Taxonomy" id="3129233"/>
    <lineage>
        <taxon>Bacteria</taxon>
        <taxon>Bacillati</taxon>
        <taxon>Actinomycetota</taxon>
        <taxon>Actinomycetes</taxon>
        <taxon>Pseudonocardiales</taxon>
        <taxon>Pseudonocardiaceae</taxon>
        <taxon>Actinomycetospora</taxon>
    </lineage>
</organism>
<dbReference type="PANTHER" id="PTHR48049:SF132">
    <property type="entry name" value="GLYCOSYLTRANSFERASE"/>
    <property type="match status" value="1"/>
</dbReference>
<dbReference type="SUPFAM" id="SSF53756">
    <property type="entry name" value="UDP-Glycosyltransferase/glycogen phosphorylase"/>
    <property type="match status" value="1"/>
</dbReference>
<dbReference type="RefSeq" id="WP_337697284.1">
    <property type="nucleotide sequence ID" value="NZ_JBBEGN010000015.1"/>
</dbReference>
<dbReference type="EMBL" id="JBBEGN010000015">
    <property type="protein sequence ID" value="MEJ2870712.1"/>
    <property type="molecule type" value="Genomic_DNA"/>
</dbReference>
<dbReference type="Gene3D" id="3.40.50.2000">
    <property type="entry name" value="Glycogen Phosphorylase B"/>
    <property type="match status" value="2"/>
</dbReference>
<keyword evidence="4" id="KW-1185">Reference proteome</keyword>
<dbReference type="InterPro" id="IPR010610">
    <property type="entry name" value="EryCIII-like_C"/>
</dbReference>
<dbReference type="InterPro" id="IPR050481">
    <property type="entry name" value="UDP-glycosyltransf_plant"/>
</dbReference>